<sequence length="19" mass="2239">MIIIYYLLQGCSYTLLICD</sequence>
<reference evidence="1" key="2">
    <citation type="journal article" date="2015" name="Fish Shellfish Immunol.">
        <title>Early steps in the European eel (Anguilla anguilla)-Vibrio vulnificus interaction in the gills: Role of the RtxA13 toxin.</title>
        <authorList>
            <person name="Callol A."/>
            <person name="Pajuelo D."/>
            <person name="Ebbesson L."/>
            <person name="Teles M."/>
            <person name="MacKenzie S."/>
            <person name="Amaro C."/>
        </authorList>
    </citation>
    <scope>NUCLEOTIDE SEQUENCE</scope>
</reference>
<proteinExistence type="predicted"/>
<evidence type="ECO:0000313" key="1">
    <source>
        <dbReference type="EMBL" id="JAI05255.1"/>
    </source>
</evidence>
<dbReference type="AlphaFoldDB" id="A0A0E9XRK5"/>
<protein>
    <submittedName>
        <fullName evidence="1">Uncharacterized protein</fullName>
    </submittedName>
</protein>
<dbReference type="EMBL" id="GBXM01003323">
    <property type="protein sequence ID" value="JAI05255.1"/>
    <property type="molecule type" value="Transcribed_RNA"/>
</dbReference>
<name>A0A0E9XRK5_ANGAN</name>
<reference evidence="1" key="1">
    <citation type="submission" date="2014-11" db="EMBL/GenBank/DDBJ databases">
        <authorList>
            <person name="Amaro Gonzalez C."/>
        </authorList>
    </citation>
    <scope>NUCLEOTIDE SEQUENCE</scope>
</reference>
<organism evidence="1">
    <name type="scientific">Anguilla anguilla</name>
    <name type="common">European freshwater eel</name>
    <name type="synonym">Muraena anguilla</name>
    <dbReference type="NCBI Taxonomy" id="7936"/>
    <lineage>
        <taxon>Eukaryota</taxon>
        <taxon>Metazoa</taxon>
        <taxon>Chordata</taxon>
        <taxon>Craniata</taxon>
        <taxon>Vertebrata</taxon>
        <taxon>Euteleostomi</taxon>
        <taxon>Actinopterygii</taxon>
        <taxon>Neopterygii</taxon>
        <taxon>Teleostei</taxon>
        <taxon>Anguilliformes</taxon>
        <taxon>Anguillidae</taxon>
        <taxon>Anguilla</taxon>
    </lineage>
</organism>
<accession>A0A0E9XRK5</accession>